<comment type="caution">
    <text evidence="2">The sequence shown here is derived from an EMBL/GenBank/DDBJ whole genome shotgun (WGS) entry which is preliminary data.</text>
</comment>
<proteinExistence type="predicted"/>
<dbReference type="AlphaFoldDB" id="A0A5B7HT43"/>
<dbReference type="Proteomes" id="UP000324222">
    <property type="component" value="Unassembled WGS sequence"/>
</dbReference>
<reference evidence="2 3" key="1">
    <citation type="submission" date="2019-05" db="EMBL/GenBank/DDBJ databases">
        <title>Another draft genome of Portunus trituberculatus and its Hox gene families provides insights of decapod evolution.</title>
        <authorList>
            <person name="Jeong J.-H."/>
            <person name="Song I."/>
            <person name="Kim S."/>
            <person name="Choi T."/>
            <person name="Kim D."/>
            <person name="Ryu S."/>
            <person name="Kim W."/>
        </authorList>
    </citation>
    <scope>NUCLEOTIDE SEQUENCE [LARGE SCALE GENOMIC DNA]</scope>
    <source>
        <tissue evidence="2">Muscle</tissue>
    </source>
</reference>
<organism evidence="2 3">
    <name type="scientific">Portunus trituberculatus</name>
    <name type="common">Swimming crab</name>
    <name type="synonym">Neptunus trituberculatus</name>
    <dbReference type="NCBI Taxonomy" id="210409"/>
    <lineage>
        <taxon>Eukaryota</taxon>
        <taxon>Metazoa</taxon>
        <taxon>Ecdysozoa</taxon>
        <taxon>Arthropoda</taxon>
        <taxon>Crustacea</taxon>
        <taxon>Multicrustacea</taxon>
        <taxon>Malacostraca</taxon>
        <taxon>Eumalacostraca</taxon>
        <taxon>Eucarida</taxon>
        <taxon>Decapoda</taxon>
        <taxon>Pleocyemata</taxon>
        <taxon>Brachyura</taxon>
        <taxon>Eubrachyura</taxon>
        <taxon>Portunoidea</taxon>
        <taxon>Portunidae</taxon>
        <taxon>Portuninae</taxon>
        <taxon>Portunus</taxon>
    </lineage>
</organism>
<keyword evidence="3" id="KW-1185">Reference proteome</keyword>
<evidence type="ECO:0000256" key="1">
    <source>
        <dbReference type="SAM" id="MobiDB-lite"/>
    </source>
</evidence>
<feature type="compositionally biased region" description="Low complexity" evidence="1">
    <location>
        <begin position="1"/>
        <end position="18"/>
    </location>
</feature>
<accession>A0A5B7HT43</accession>
<evidence type="ECO:0000313" key="2">
    <source>
        <dbReference type="EMBL" id="MPC75620.1"/>
    </source>
</evidence>
<gene>
    <name evidence="2" type="ORF">E2C01_070012</name>
</gene>
<feature type="region of interest" description="Disordered" evidence="1">
    <location>
        <begin position="1"/>
        <end position="20"/>
    </location>
</feature>
<protein>
    <submittedName>
        <fullName evidence="2">Uncharacterized protein</fullName>
    </submittedName>
</protein>
<dbReference type="EMBL" id="VSRR010041519">
    <property type="protein sequence ID" value="MPC75620.1"/>
    <property type="molecule type" value="Genomic_DNA"/>
</dbReference>
<evidence type="ECO:0000313" key="3">
    <source>
        <dbReference type="Proteomes" id="UP000324222"/>
    </source>
</evidence>
<name>A0A5B7HT43_PORTR</name>
<sequence length="44" mass="4566">MALSSGTGVGGRVTVSEGDAGGLRRPCVSDQVGNVIRGVSWWYK</sequence>